<comment type="caution">
    <text evidence="4">The sequence shown here is derived from an EMBL/GenBank/DDBJ whole genome shotgun (WGS) entry which is preliminary data.</text>
</comment>
<dbReference type="PANTHER" id="PTHR12480:SF21">
    <property type="entry name" value="JMJC DOMAIN-CONTAINING PROTEIN 8"/>
    <property type="match status" value="1"/>
</dbReference>
<dbReference type="SUPFAM" id="SSF51197">
    <property type="entry name" value="Clavaminate synthase-like"/>
    <property type="match status" value="1"/>
</dbReference>
<dbReference type="InterPro" id="IPR003347">
    <property type="entry name" value="JmjC_dom"/>
</dbReference>
<keyword evidence="1" id="KW-0802">TPR repeat</keyword>
<dbReference type="InterPro" id="IPR011990">
    <property type="entry name" value="TPR-like_helical_dom_sf"/>
</dbReference>
<keyword evidence="5" id="KW-1185">Reference proteome</keyword>
<dbReference type="SMART" id="SM00558">
    <property type="entry name" value="JmjC"/>
    <property type="match status" value="1"/>
</dbReference>
<sequence length="555" mass="62952">MGTGKKDPSVGEVRRNAESPSEKFVAEDSSGVSSWKFVFATLAISAAVYYGLQSRGGQSGVPRFFDHRPPPGGPGNAQGPYAPGHQNAYGTPPPHLTPYSRNVPAKKSPPTRKLSDVPESNGGWRAASKADWESHAIDHCDIDQMSARDITPELFEKEYRFKKPLVIHFPDGADGWTKADLWTLQALLKAYGKWEVGSGKGVDIVRHGGNGHYKSSFEEYVMGIMEERDEHREPFYMFDRNFYNQSALPKSMHPPEYLKISPVLDENIFFLGASMSGVSFHKHADAWNGVVFGWKRWFIYPPTQTPPSGVWPGLNTMQWFSRIYPLLSEDTRPLECMQGPGDIVYLPESWYHGTINLGDTIAIGIQKNIGALHMENLTYTNNRIEDDKSLDPKVKLDKAFEIWKELHERYPTNTEITNRLGENYASRGDFRNAIDISLEAVQRDPYFLVAHMNLGKMYFTVGEPELAEKHFKAAVEINPANSDVCWIYGEFLVFRRRVDDAVKWFKKGAHDHVDKKAFFDNLIHQAEELVRLDPELKSIPQDRPKMMDHSFANAH</sequence>
<feature type="compositionally biased region" description="Basic and acidic residues" evidence="2">
    <location>
        <begin position="1"/>
        <end position="26"/>
    </location>
</feature>
<dbReference type="Gene3D" id="1.25.40.10">
    <property type="entry name" value="Tetratricopeptide repeat domain"/>
    <property type="match status" value="1"/>
</dbReference>
<feature type="region of interest" description="Disordered" evidence="2">
    <location>
        <begin position="60"/>
        <end position="125"/>
    </location>
</feature>
<dbReference type="PANTHER" id="PTHR12480">
    <property type="entry name" value="ARGININE DEMETHYLASE AND LYSYL-HYDROXYLASE JMJD"/>
    <property type="match status" value="1"/>
</dbReference>
<dbReference type="Gene3D" id="2.60.120.650">
    <property type="entry name" value="Cupin"/>
    <property type="match status" value="1"/>
</dbReference>
<proteinExistence type="predicted"/>
<dbReference type="GO" id="GO:0000987">
    <property type="term" value="F:cis-regulatory region sequence-specific DNA binding"/>
    <property type="evidence" value="ECO:0007669"/>
    <property type="project" value="TreeGrafter"/>
</dbReference>
<dbReference type="InterPro" id="IPR050910">
    <property type="entry name" value="JMJD6_ArgDemeth/LysHydrox"/>
</dbReference>
<feature type="repeat" description="TPR" evidence="1">
    <location>
        <begin position="448"/>
        <end position="481"/>
    </location>
</feature>
<gene>
    <name evidence="4" type="ORF">BV898_12365</name>
</gene>
<protein>
    <submittedName>
        <fullName evidence="4">JmjC domain-containing protein 8</fullName>
    </submittedName>
</protein>
<dbReference type="Pfam" id="PF13621">
    <property type="entry name" value="Cupin_8"/>
    <property type="match status" value="1"/>
</dbReference>
<feature type="domain" description="JmjC" evidence="3">
    <location>
        <begin position="237"/>
        <end position="388"/>
    </location>
</feature>
<feature type="region of interest" description="Disordered" evidence="2">
    <location>
        <begin position="1"/>
        <end position="29"/>
    </location>
</feature>
<dbReference type="InterPro" id="IPR041667">
    <property type="entry name" value="Cupin_8"/>
</dbReference>
<feature type="repeat" description="TPR" evidence="1">
    <location>
        <begin position="414"/>
        <end position="447"/>
    </location>
</feature>
<dbReference type="PROSITE" id="PS51184">
    <property type="entry name" value="JMJC"/>
    <property type="match status" value="1"/>
</dbReference>
<evidence type="ECO:0000256" key="1">
    <source>
        <dbReference type="PROSITE-ProRule" id="PRU00339"/>
    </source>
</evidence>
<dbReference type="EMBL" id="MTYJ01000124">
    <property type="protein sequence ID" value="OQV13413.1"/>
    <property type="molecule type" value="Genomic_DNA"/>
</dbReference>
<dbReference type="AlphaFoldDB" id="A0A1W0WE58"/>
<accession>A0A1W0WE58</accession>
<dbReference type="PROSITE" id="PS50005">
    <property type="entry name" value="TPR"/>
    <property type="match status" value="2"/>
</dbReference>
<evidence type="ECO:0000313" key="4">
    <source>
        <dbReference type="EMBL" id="OQV13413.1"/>
    </source>
</evidence>
<dbReference type="SUPFAM" id="SSF48452">
    <property type="entry name" value="TPR-like"/>
    <property type="match status" value="1"/>
</dbReference>
<dbReference type="OrthoDB" id="438164at2759"/>
<name>A0A1W0WE58_HYPEX</name>
<dbReference type="InterPro" id="IPR019734">
    <property type="entry name" value="TPR_rpt"/>
</dbReference>
<dbReference type="Proteomes" id="UP000192578">
    <property type="component" value="Unassembled WGS sequence"/>
</dbReference>
<evidence type="ECO:0000259" key="3">
    <source>
        <dbReference type="PROSITE" id="PS51184"/>
    </source>
</evidence>
<dbReference type="GO" id="GO:0005634">
    <property type="term" value="C:nucleus"/>
    <property type="evidence" value="ECO:0007669"/>
    <property type="project" value="TreeGrafter"/>
</dbReference>
<dbReference type="SMART" id="SM00028">
    <property type="entry name" value="TPR"/>
    <property type="match status" value="2"/>
</dbReference>
<evidence type="ECO:0000256" key="2">
    <source>
        <dbReference type="SAM" id="MobiDB-lite"/>
    </source>
</evidence>
<dbReference type="Pfam" id="PF13181">
    <property type="entry name" value="TPR_8"/>
    <property type="match status" value="1"/>
</dbReference>
<reference evidence="5" key="1">
    <citation type="submission" date="2017-01" db="EMBL/GenBank/DDBJ databases">
        <title>Comparative genomics of anhydrobiosis in the tardigrade Hypsibius dujardini.</title>
        <authorList>
            <person name="Yoshida Y."/>
            <person name="Koutsovoulos G."/>
            <person name="Laetsch D."/>
            <person name="Stevens L."/>
            <person name="Kumar S."/>
            <person name="Horikawa D."/>
            <person name="Ishino K."/>
            <person name="Komine S."/>
            <person name="Tomita M."/>
            <person name="Blaxter M."/>
            <person name="Arakawa K."/>
        </authorList>
    </citation>
    <scope>NUCLEOTIDE SEQUENCE [LARGE SCALE GENOMIC DNA]</scope>
    <source>
        <strain evidence="5">Z151</strain>
    </source>
</reference>
<organism evidence="4 5">
    <name type="scientific">Hypsibius exemplaris</name>
    <name type="common">Freshwater tardigrade</name>
    <dbReference type="NCBI Taxonomy" id="2072580"/>
    <lineage>
        <taxon>Eukaryota</taxon>
        <taxon>Metazoa</taxon>
        <taxon>Ecdysozoa</taxon>
        <taxon>Tardigrada</taxon>
        <taxon>Eutardigrada</taxon>
        <taxon>Parachela</taxon>
        <taxon>Hypsibioidea</taxon>
        <taxon>Hypsibiidae</taxon>
        <taxon>Hypsibius</taxon>
    </lineage>
</organism>
<evidence type="ECO:0000313" key="5">
    <source>
        <dbReference type="Proteomes" id="UP000192578"/>
    </source>
</evidence>